<dbReference type="OrthoDB" id="6751304at2"/>
<reference evidence="2 3" key="1">
    <citation type="submission" date="2019-11" db="EMBL/GenBank/DDBJ databases">
        <title>Draft Genome Sequences of Six Type Strains of the Genus Massilia.</title>
        <authorList>
            <person name="Miess H."/>
            <person name="Frediansyah A."/>
            <person name="Goeker M."/>
            <person name="Gross H."/>
        </authorList>
    </citation>
    <scope>NUCLEOTIDE SEQUENCE [LARGE SCALE GENOMIC DNA]</scope>
    <source>
        <strain evidence="2 3">DSM 17513</strain>
    </source>
</reference>
<name>A0A6I3X9T6_9BURK</name>
<dbReference type="InterPro" id="IPR010752">
    <property type="entry name" value="DUF1329"/>
</dbReference>
<dbReference type="Pfam" id="PF07044">
    <property type="entry name" value="DUF1329"/>
    <property type="match status" value="1"/>
</dbReference>
<sequence>MKPSKCLAALTALICELGALHAYAATPEEAAKLKTTLTPLGAERAGNADGSIPAWTGDVPKPPGGLKAGSVTAAPFADEKPLYQINAANMDKYAGKLSEATKHLMKTYPDYRLDVYPTHRTATAPQSVYDNTFKNATNAKLAKGGLAVEGAYGGLPFPIPKSGIEAIWNLYLSWKGVTISTAYNMWLITSDGKRTLASTIDITEQYPYYSPQGNAGTFNGVYWEHKGVTTAPSRSVGEAIIGVFSTDFKDKEPGSWQYLPGQRRVRKIPNVSYDTPNFYMSGVTQFDESYGFFGKPDQMDFTIVGKREMYVPYNTNKFNATAPEQAFGPSFPKPENVRWELHRVWEVDVKLKPGMRNVVPKRKLYFDEDTWSVLLADEWDAQGKLYRGLVSYPFVSYDLPGVIALPFVTFDFQARAYSVAGFVQNYKSIPYKPAAFFNPDSMVQDALR</sequence>
<dbReference type="RefSeq" id="WP_155707378.1">
    <property type="nucleotide sequence ID" value="NZ_BMWU01000016.1"/>
</dbReference>
<keyword evidence="1" id="KW-0732">Signal</keyword>
<dbReference type="Proteomes" id="UP000431684">
    <property type="component" value="Unassembled WGS sequence"/>
</dbReference>
<protein>
    <submittedName>
        <fullName evidence="2">DUF1329 domain-containing protein</fullName>
    </submittedName>
</protein>
<organism evidence="2 3">
    <name type="scientific">Pseudoduganella dura</name>
    <dbReference type="NCBI Taxonomy" id="321982"/>
    <lineage>
        <taxon>Bacteria</taxon>
        <taxon>Pseudomonadati</taxon>
        <taxon>Pseudomonadota</taxon>
        <taxon>Betaproteobacteria</taxon>
        <taxon>Burkholderiales</taxon>
        <taxon>Oxalobacteraceae</taxon>
        <taxon>Telluria group</taxon>
        <taxon>Pseudoduganella</taxon>
    </lineage>
</organism>
<evidence type="ECO:0000313" key="3">
    <source>
        <dbReference type="Proteomes" id="UP000431684"/>
    </source>
</evidence>
<feature type="chain" id="PRO_5026035284" evidence="1">
    <location>
        <begin position="25"/>
        <end position="448"/>
    </location>
</feature>
<evidence type="ECO:0000256" key="1">
    <source>
        <dbReference type="SAM" id="SignalP"/>
    </source>
</evidence>
<comment type="caution">
    <text evidence="2">The sequence shown here is derived from an EMBL/GenBank/DDBJ whole genome shotgun (WGS) entry which is preliminary data.</text>
</comment>
<gene>
    <name evidence="2" type="ORF">GJV26_02535</name>
</gene>
<dbReference type="AlphaFoldDB" id="A0A6I3X9T6"/>
<dbReference type="Gene3D" id="2.50.20.10">
    <property type="entry name" value="Lipoprotein localisation LolA/LolB/LppX"/>
    <property type="match status" value="1"/>
</dbReference>
<evidence type="ECO:0000313" key="2">
    <source>
        <dbReference type="EMBL" id="MUI11370.1"/>
    </source>
</evidence>
<feature type="signal peptide" evidence="1">
    <location>
        <begin position="1"/>
        <end position="24"/>
    </location>
</feature>
<proteinExistence type="predicted"/>
<keyword evidence="3" id="KW-1185">Reference proteome</keyword>
<dbReference type="EMBL" id="WNWM01000002">
    <property type="protein sequence ID" value="MUI11370.1"/>
    <property type="molecule type" value="Genomic_DNA"/>
</dbReference>
<accession>A0A6I3X9T6</accession>